<keyword evidence="3" id="KW-0597">Phosphoprotein</keyword>
<dbReference type="GO" id="GO:0005524">
    <property type="term" value="F:ATP binding"/>
    <property type="evidence" value="ECO:0007669"/>
    <property type="project" value="UniProtKB-KW"/>
</dbReference>
<keyword evidence="6 12" id="KW-0418">Kinase</keyword>
<comment type="caution">
    <text evidence="12">The sequence shown here is derived from an EMBL/GenBank/DDBJ whole genome shotgun (WGS) entry which is preliminary data.</text>
</comment>
<feature type="transmembrane region" description="Helical" evidence="9">
    <location>
        <begin position="128"/>
        <end position="153"/>
    </location>
</feature>
<evidence type="ECO:0000256" key="2">
    <source>
        <dbReference type="ARBA" id="ARBA00012438"/>
    </source>
</evidence>
<feature type="domain" description="Putative sensor" evidence="11">
    <location>
        <begin position="27"/>
        <end position="221"/>
    </location>
</feature>
<dbReference type="Gene3D" id="1.20.5.1930">
    <property type="match status" value="1"/>
</dbReference>
<keyword evidence="5" id="KW-0547">Nucleotide-binding</keyword>
<dbReference type="Pfam" id="PF13796">
    <property type="entry name" value="Sensor"/>
    <property type="match status" value="1"/>
</dbReference>
<evidence type="ECO:0000256" key="7">
    <source>
        <dbReference type="ARBA" id="ARBA00022840"/>
    </source>
</evidence>
<dbReference type="GO" id="GO:0046983">
    <property type="term" value="F:protein dimerization activity"/>
    <property type="evidence" value="ECO:0007669"/>
    <property type="project" value="InterPro"/>
</dbReference>
<keyword evidence="9" id="KW-0472">Membrane</keyword>
<reference evidence="12 13" key="1">
    <citation type="journal article" date="2014" name="J. Microbiol.">
        <title>Diaminobutyricibacter tongyongensis gen. nov., sp. nov. and Homoserinibacter gongjuensis gen. nov., sp. nov. belong to the family Microbacteriaceae.</title>
        <authorList>
            <person name="Kim S.J."/>
            <person name="Ahn J.H."/>
            <person name="Weon H.Y."/>
            <person name="Hamada M."/>
            <person name="Suzuki K."/>
            <person name="Kwon S.W."/>
        </authorList>
    </citation>
    <scope>NUCLEOTIDE SEQUENCE [LARGE SCALE GENOMIC DNA]</scope>
    <source>
        <strain evidence="12 13">NBRC 108724</strain>
    </source>
</reference>
<evidence type="ECO:0000259" key="11">
    <source>
        <dbReference type="Pfam" id="PF13796"/>
    </source>
</evidence>
<name>A0A6L9XYT4_9MICO</name>
<feature type="domain" description="Signal transduction histidine kinase subgroup 3 dimerisation and phosphoacceptor" evidence="10">
    <location>
        <begin position="252"/>
        <end position="315"/>
    </location>
</feature>
<evidence type="ECO:0000313" key="13">
    <source>
        <dbReference type="Proteomes" id="UP000474967"/>
    </source>
</evidence>
<evidence type="ECO:0000256" key="8">
    <source>
        <dbReference type="ARBA" id="ARBA00023012"/>
    </source>
</evidence>
<keyword evidence="4" id="KW-0808">Transferase</keyword>
<dbReference type="InterPro" id="IPR050482">
    <property type="entry name" value="Sensor_HK_TwoCompSys"/>
</dbReference>
<feature type="transmembrane region" description="Helical" evidence="9">
    <location>
        <begin position="53"/>
        <end position="72"/>
    </location>
</feature>
<dbReference type="PANTHER" id="PTHR24421:SF10">
    <property type="entry name" value="NITRATE_NITRITE SENSOR PROTEIN NARQ"/>
    <property type="match status" value="1"/>
</dbReference>
<keyword evidence="9" id="KW-0812">Transmembrane</keyword>
<dbReference type="AlphaFoldDB" id="A0A6L9XYT4"/>
<dbReference type="CDD" id="cd16917">
    <property type="entry name" value="HATPase_UhpB-NarQ-NarX-like"/>
    <property type="match status" value="1"/>
</dbReference>
<dbReference type="EMBL" id="JAAGWY010000002">
    <property type="protein sequence ID" value="NEN06573.1"/>
    <property type="molecule type" value="Genomic_DNA"/>
</dbReference>
<evidence type="ECO:0000313" key="12">
    <source>
        <dbReference type="EMBL" id="NEN06573.1"/>
    </source>
</evidence>
<dbReference type="InterPro" id="IPR025828">
    <property type="entry name" value="Put_sensor_dom"/>
</dbReference>
<keyword evidence="7" id="KW-0067">ATP-binding</keyword>
<gene>
    <name evidence="12" type="ORF">G3T36_11915</name>
</gene>
<evidence type="ECO:0000256" key="6">
    <source>
        <dbReference type="ARBA" id="ARBA00022777"/>
    </source>
</evidence>
<sequence length="451" mass="49525">MSSTRPQQPARRGYVALWRGVPRELGFLILTMPIAYTAFTILNVTFWTGVGTLIIYIGVFLVAGSLYIARGFGTLELVRLRWAGQPEIGRPDWNPGDKPITFWRGVFGPYANGHYWLYLLHAMVLNPIISMISWVFTVVWVSVGLGGVTYWFWDRFVPHPDSEIYLSKVIYEWWFGTPAPFNPIAGDNLMEFVLGAICLVTLPYITHVMTLMHQAVARGVLGAWRSEALQREVADLSASRGAAVVAEDQSLRRLERDLHDGPQQRLIRLQMDLASAERKLDSDPEGARAILAEAGQQAKDTLEELRALSRGFAPPILQDRGLAAALDSLVARSTVPVTFENGLESDLRLPSEIERSAYFIAAELLTNVSRHAGATAARLAVDVAEDPDGARRLDLWVTDNGHGGATPTAGHGLSGLDERARGLRGDLVIDSPVGGPTRIGVRIPVTETPAN</sequence>
<evidence type="ECO:0000256" key="9">
    <source>
        <dbReference type="SAM" id="Phobius"/>
    </source>
</evidence>
<organism evidence="12 13">
    <name type="scientific">Leifsonia tongyongensis</name>
    <dbReference type="NCBI Taxonomy" id="1268043"/>
    <lineage>
        <taxon>Bacteria</taxon>
        <taxon>Bacillati</taxon>
        <taxon>Actinomycetota</taxon>
        <taxon>Actinomycetes</taxon>
        <taxon>Micrococcales</taxon>
        <taxon>Microbacteriaceae</taxon>
        <taxon>Leifsonia</taxon>
    </lineage>
</organism>
<evidence type="ECO:0000256" key="3">
    <source>
        <dbReference type="ARBA" id="ARBA00022553"/>
    </source>
</evidence>
<keyword evidence="8" id="KW-0902">Two-component regulatory system</keyword>
<dbReference type="InterPro" id="IPR036890">
    <property type="entry name" value="HATPase_C_sf"/>
</dbReference>
<dbReference type="Gene3D" id="3.30.565.10">
    <property type="entry name" value="Histidine kinase-like ATPase, C-terminal domain"/>
    <property type="match status" value="1"/>
</dbReference>
<protein>
    <recommendedName>
        <fullName evidence="2">histidine kinase</fullName>
        <ecNumber evidence="2">2.7.13.3</ecNumber>
    </recommendedName>
</protein>
<dbReference type="EC" id="2.7.13.3" evidence="2"/>
<dbReference type="Pfam" id="PF07730">
    <property type="entry name" value="HisKA_3"/>
    <property type="match status" value="1"/>
</dbReference>
<dbReference type="InterPro" id="IPR011712">
    <property type="entry name" value="Sig_transdc_His_kin_sub3_dim/P"/>
</dbReference>
<evidence type="ECO:0000256" key="5">
    <source>
        <dbReference type="ARBA" id="ARBA00022741"/>
    </source>
</evidence>
<dbReference type="PANTHER" id="PTHR24421">
    <property type="entry name" value="NITRATE/NITRITE SENSOR PROTEIN NARX-RELATED"/>
    <property type="match status" value="1"/>
</dbReference>
<dbReference type="GO" id="GO:0000155">
    <property type="term" value="F:phosphorelay sensor kinase activity"/>
    <property type="evidence" value="ECO:0007669"/>
    <property type="project" value="InterPro"/>
</dbReference>
<keyword evidence="13" id="KW-1185">Reference proteome</keyword>
<keyword evidence="9" id="KW-1133">Transmembrane helix</keyword>
<proteinExistence type="predicted"/>
<feature type="transmembrane region" description="Helical" evidence="9">
    <location>
        <begin position="192"/>
        <end position="212"/>
    </location>
</feature>
<dbReference type="SUPFAM" id="SSF55874">
    <property type="entry name" value="ATPase domain of HSP90 chaperone/DNA topoisomerase II/histidine kinase"/>
    <property type="match status" value="1"/>
</dbReference>
<comment type="catalytic activity">
    <reaction evidence="1">
        <text>ATP + protein L-histidine = ADP + protein N-phospho-L-histidine.</text>
        <dbReference type="EC" id="2.7.13.3"/>
    </reaction>
</comment>
<dbReference type="Proteomes" id="UP000474967">
    <property type="component" value="Unassembled WGS sequence"/>
</dbReference>
<accession>A0A6L9XYT4</accession>
<feature type="transmembrane region" description="Helical" evidence="9">
    <location>
        <begin position="25"/>
        <end position="47"/>
    </location>
</feature>
<evidence type="ECO:0000256" key="4">
    <source>
        <dbReference type="ARBA" id="ARBA00022679"/>
    </source>
</evidence>
<evidence type="ECO:0000259" key="10">
    <source>
        <dbReference type="Pfam" id="PF07730"/>
    </source>
</evidence>
<evidence type="ECO:0000256" key="1">
    <source>
        <dbReference type="ARBA" id="ARBA00000085"/>
    </source>
</evidence>
<dbReference type="GO" id="GO:0016020">
    <property type="term" value="C:membrane"/>
    <property type="evidence" value="ECO:0007669"/>
    <property type="project" value="InterPro"/>
</dbReference>